<reference evidence="3 4" key="1">
    <citation type="submission" date="2017-04" db="EMBL/GenBank/DDBJ databases">
        <title>Draft genome sequence of Zooshikella ganghwensis VG4 isolated from Red Sea sediments.</title>
        <authorList>
            <person name="Rehman Z."/>
            <person name="Alam I."/>
            <person name="Kamau A."/>
            <person name="Bajic V."/>
            <person name="Leiknes T."/>
        </authorList>
    </citation>
    <scope>NUCLEOTIDE SEQUENCE [LARGE SCALE GENOMIC DNA]</scope>
    <source>
        <strain evidence="3 4">VG4</strain>
    </source>
</reference>
<dbReference type="AlphaFoldDB" id="A0A4P9VM84"/>
<organism evidence="3 4">
    <name type="scientific">Zooshikella ganghwensis</name>
    <dbReference type="NCBI Taxonomy" id="202772"/>
    <lineage>
        <taxon>Bacteria</taxon>
        <taxon>Pseudomonadati</taxon>
        <taxon>Pseudomonadota</taxon>
        <taxon>Gammaproteobacteria</taxon>
        <taxon>Oceanospirillales</taxon>
        <taxon>Zooshikellaceae</taxon>
        <taxon>Zooshikella</taxon>
    </lineage>
</organism>
<dbReference type="Pfam" id="PF00144">
    <property type="entry name" value="Beta-lactamase"/>
    <property type="match status" value="1"/>
</dbReference>
<accession>A0A4P9VM84</accession>
<evidence type="ECO:0000313" key="3">
    <source>
        <dbReference type="EMBL" id="RDH44453.1"/>
    </source>
</evidence>
<keyword evidence="3" id="KW-0378">Hydrolase</keyword>
<feature type="chain" id="PRO_5020858534" evidence="1">
    <location>
        <begin position="21"/>
        <end position="449"/>
    </location>
</feature>
<evidence type="ECO:0000313" key="4">
    <source>
        <dbReference type="Proteomes" id="UP000257039"/>
    </source>
</evidence>
<dbReference type="PANTHER" id="PTHR46825">
    <property type="entry name" value="D-ALANYL-D-ALANINE-CARBOXYPEPTIDASE/ENDOPEPTIDASE AMPH"/>
    <property type="match status" value="1"/>
</dbReference>
<dbReference type="PANTHER" id="PTHR46825:SF9">
    <property type="entry name" value="BETA-LACTAMASE-RELATED DOMAIN-CONTAINING PROTEIN"/>
    <property type="match status" value="1"/>
</dbReference>
<dbReference type="Proteomes" id="UP000257039">
    <property type="component" value="Unassembled WGS sequence"/>
</dbReference>
<dbReference type="EMBL" id="NDXW01000001">
    <property type="protein sequence ID" value="RDH44453.1"/>
    <property type="molecule type" value="Genomic_DNA"/>
</dbReference>
<dbReference type="InterPro" id="IPR050491">
    <property type="entry name" value="AmpC-like"/>
</dbReference>
<name>A0A4P9VM84_9GAMM</name>
<keyword evidence="4" id="KW-1185">Reference proteome</keyword>
<comment type="caution">
    <text evidence="3">The sequence shown here is derived from an EMBL/GenBank/DDBJ whole genome shotgun (WGS) entry which is preliminary data.</text>
</comment>
<sequence length="449" mass="50751">MKLHIFMGLVTFLVSIPSMANMTDENKQKLDTYLTILDKYNKAMLSVAIYHEDQLTYSHTIGKLDVKKNIPLQADSRFRIGSLTKSFTAVLVMKAVEQGKLSLTQHLADYFPQFPRGKDISLEQLLAHTSGLYNFTDAPEYLSSMTQPTSQDALFAKMASYPLDFEPGTKTRYSNTNYVLLGLILEKAYGVTYGELLARQITKPFGLEHTYVGKKINTEKGEALSFKFNEYWEPSPETDMSIPLGAGAIVSTANDINYFYQQLFKNKIVTKASLKMMKPNNTHIGKGLMSFSFHEKTFLGHNGSIDGFNAIAGYYNEDKMSFVVLSNATNTPFNDILTAVLSAYFNKNFDIPDFTLKPIDLQADQLTAFTGKYQSRMIPRDIQIFVQNDKLYAQPSGRSSFSLQAYPGDEFRFDSAGIIIRFNRISDTQREVKGFTLFEGDGQFDFTRM</sequence>
<dbReference type="InterPro" id="IPR012338">
    <property type="entry name" value="Beta-lactam/transpept-like"/>
</dbReference>
<keyword evidence="1" id="KW-0732">Signal</keyword>
<dbReference type="SUPFAM" id="SSF56601">
    <property type="entry name" value="beta-lactamase/transpeptidase-like"/>
    <property type="match status" value="1"/>
</dbReference>
<gene>
    <name evidence="3" type="ORF">B9G39_13960</name>
</gene>
<evidence type="ECO:0000259" key="2">
    <source>
        <dbReference type="Pfam" id="PF00144"/>
    </source>
</evidence>
<proteinExistence type="predicted"/>
<dbReference type="InterPro" id="IPR001466">
    <property type="entry name" value="Beta-lactam-related"/>
</dbReference>
<feature type="signal peptide" evidence="1">
    <location>
        <begin position="1"/>
        <end position="20"/>
    </location>
</feature>
<dbReference type="Gene3D" id="3.40.710.10">
    <property type="entry name" value="DD-peptidase/beta-lactamase superfamily"/>
    <property type="match status" value="1"/>
</dbReference>
<feature type="domain" description="Beta-lactamase-related" evidence="2">
    <location>
        <begin position="43"/>
        <end position="335"/>
    </location>
</feature>
<dbReference type="GO" id="GO:0016787">
    <property type="term" value="F:hydrolase activity"/>
    <property type="evidence" value="ECO:0007669"/>
    <property type="project" value="UniProtKB-KW"/>
</dbReference>
<dbReference type="RefSeq" id="WP_094787606.1">
    <property type="nucleotide sequence ID" value="NZ_NDXW01000001.1"/>
</dbReference>
<protein>
    <submittedName>
        <fullName evidence="3">Class A beta-lactamase-related serine hydrolase</fullName>
    </submittedName>
</protein>
<evidence type="ECO:0000256" key="1">
    <source>
        <dbReference type="SAM" id="SignalP"/>
    </source>
</evidence>